<dbReference type="InterPro" id="IPR005119">
    <property type="entry name" value="LysR_subst-bd"/>
</dbReference>
<keyword evidence="2" id="KW-0805">Transcription regulation</keyword>
<comment type="similarity">
    <text evidence="1">Belongs to the LysR transcriptional regulatory family.</text>
</comment>
<dbReference type="PROSITE" id="PS50931">
    <property type="entry name" value="HTH_LYSR"/>
    <property type="match status" value="1"/>
</dbReference>
<keyword evidence="3" id="KW-0238">DNA-binding</keyword>
<evidence type="ECO:0000313" key="7">
    <source>
        <dbReference type="Proteomes" id="UP001240483"/>
    </source>
</evidence>
<dbReference type="Gene3D" id="1.10.10.10">
    <property type="entry name" value="Winged helix-like DNA-binding domain superfamily/Winged helix DNA-binding domain"/>
    <property type="match status" value="1"/>
</dbReference>
<evidence type="ECO:0000313" key="6">
    <source>
        <dbReference type="EMBL" id="MDK6275079.1"/>
    </source>
</evidence>
<dbReference type="AlphaFoldDB" id="A0AAP4C6D6"/>
<name>A0AAP4C6D6_9MICC</name>
<organism evidence="6 7">
    <name type="scientific">Pseudoglutamicibacter cumminsii</name>
    <dbReference type="NCBI Taxonomy" id="156979"/>
    <lineage>
        <taxon>Bacteria</taxon>
        <taxon>Bacillati</taxon>
        <taxon>Actinomycetota</taxon>
        <taxon>Actinomycetes</taxon>
        <taxon>Micrococcales</taxon>
        <taxon>Micrococcaceae</taxon>
        <taxon>Pseudoglutamicibacter</taxon>
    </lineage>
</organism>
<feature type="domain" description="HTH lysR-type" evidence="5">
    <location>
        <begin position="9"/>
        <end position="66"/>
    </location>
</feature>
<protein>
    <submittedName>
        <fullName evidence="6">LysR family transcriptional regulator</fullName>
    </submittedName>
</protein>
<dbReference type="Pfam" id="PF03466">
    <property type="entry name" value="LysR_substrate"/>
    <property type="match status" value="1"/>
</dbReference>
<dbReference type="GO" id="GO:0003677">
    <property type="term" value="F:DNA binding"/>
    <property type="evidence" value="ECO:0007669"/>
    <property type="project" value="UniProtKB-KW"/>
</dbReference>
<sequence length="306" mass="33854">MNLGDMGRVNLNLLVTFQTLMDAGSVTATARRLQLTQSAVSASLSKLRTLFNDPLFVRTQKGMTPTRRALEISTRLGPSLATIESVLFHPREFNPAESKKTFHISASDDIELILAPWLAQKRLEMGWQVEFAFHQTSAELWTGEHRHDSADLVITAAPPIPPENYHRDPLFTGGYACLYDPKFFNGTKKITLEEYASAPHVRVSFNTQIGWVDGVLQSKGYLRNVILSTTHFAGLAALLPRVPAIATIPKYAAEAMASSAGLCTCKPPFEAPQFTISMLWQTQYDSAPENAWLRTLVRGFTATVNA</sequence>
<dbReference type="Pfam" id="PF00126">
    <property type="entry name" value="HTH_1"/>
    <property type="match status" value="1"/>
</dbReference>
<dbReference type="Proteomes" id="UP001240483">
    <property type="component" value="Unassembled WGS sequence"/>
</dbReference>
<dbReference type="InterPro" id="IPR036388">
    <property type="entry name" value="WH-like_DNA-bd_sf"/>
</dbReference>
<dbReference type="InterPro" id="IPR050389">
    <property type="entry name" value="LysR-type_TF"/>
</dbReference>
<keyword evidence="4" id="KW-0804">Transcription</keyword>
<accession>A0AAP4C6D6</accession>
<evidence type="ECO:0000259" key="5">
    <source>
        <dbReference type="PROSITE" id="PS50931"/>
    </source>
</evidence>
<proteinExistence type="inferred from homology"/>
<dbReference type="SUPFAM" id="SSF53850">
    <property type="entry name" value="Periplasmic binding protein-like II"/>
    <property type="match status" value="1"/>
</dbReference>
<dbReference type="InterPro" id="IPR000847">
    <property type="entry name" value="LysR_HTH_N"/>
</dbReference>
<dbReference type="RefSeq" id="WP_285333002.1">
    <property type="nucleotide sequence ID" value="NZ_JASODW010000004.1"/>
</dbReference>
<evidence type="ECO:0000256" key="2">
    <source>
        <dbReference type="ARBA" id="ARBA00023015"/>
    </source>
</evidence>
<evidence type="ECO:0000256" key="3">
    <source>
        <dbReference type="ARBA" id="ARBA00023125"/>
    </source>
</evidence>
<comment type="caution">
    <text evidence="6">The sequence shown here is derived from an EMBL/GenBank/DDBJ whole genome shotgun (WGS) entry which is preliminary data.</text>
</comment>
<dbReference type="GO" id="GO:0003700">
    <property type="term" value="F:DNA-binding transcription factor activity"/>
    <property type="evidence" value="ECO:0007669"/>
    <property type="project" value="InterPro"/>
</dbReference>
<dbReference type="PANTHER" id="PTHR30118:SF15">
    <property type="entry name" value="TRANSCRIPTIONAL REGULATORY PROTEIN"/>
    <property type="match status" value="1"/>
</dbReference>
<reference evidence="6" key="1">
    <citation type="submission" date="2023-05" db="EMBL/GenBank/DDBJ databases">
        <title>Cataloging the Phylogenetic Diversity of Human Bladder Bacteria.</title>
        <authorList>
            <person name="Du J."/>
        </authorList>
    </citation>
    <scope>NUCLEOTIDE SEQUENCE</scope>
    <source>
        <strain evidence="6">UMB9978</strain>
    </source>
</reference>
<dbReference type="Gene3D" id="3.40.190.10">
    <property type="entry name" value="Periplasmic binding protein-like II"/>
    <property type="match status" value="2"/>
</dbReference>
<dbReference type="PRINTS" id="PR00039">
    <property type="entry name" value="HTHLYSR"/>
</dbReference>
<dbReference type="InterPro" id="IPR036390">
    <property type="entry name" value="WH_DNA-bd_sf"/>
</dbReference>
<dbReference type="SUPFAM" id="SSF46785">
    <property type="entry name" value="Winged helix' DNA-binding domain"/>
    <property type="match status" value="1"/>
</dbReference>
<dbReference type="EMBL" id="JASODW010000004">
    <property type="protein sequence ID" value="MDK6275079.1"/>
    <property type="molecule type" value="Genomic_DNA"/>
</dbReference>
<dbReference type="PANTHER" id="PTHR30118">
    <property type="entry name" value="HTH-TYPE TRANSCRIPTIONAL REGULATOR LEUO-RELATED"/>
    <property type="match status" value="1"/>
</dbReference>
<evidence type="ECO:0000256" key="1">
    <source>
        <dbReference type="ARBA" id="ARBA00009437"/>
    </source>
</evidence>
<evidence type="ECO:0000256" key="4">
    <source>
        <dbReference type="ARBA" id="ARBA00023163"/>
    </source>
</evidence>
<gene>
    <name evidence="6" type="ORF">QP116_04900</name>
</gene>